<reference evidence="2 3" key="1">
    <citation type="submission" date="2024-09" db="EMBL/GenBank/DDBJ databases">
        <title>Chromosome-scale assembly of Riccia fluitans.</title>
        <authorList>
            <person name="Paukszto L."/>
            <person name="Sawicki J."/>
            <person name="Karawczyk K."/>
            <person name="Piernik-Szablinska J."/>
            <person name="Szczecinska M."/>
            <person name="Mazdziarz M."/>
        </authorList>
    </citation>
    <scope>NUCLEOTIDE SEQUENCE [LARGE SCALE GENOMIC DNA]</scope>
    <source>
        <strain evidence="2">Rf_01</strain>
        <tissue evidence="2">Aerial parts of the thallus</tissue>
    </source>
</reference>
<organism evidence="2 3">
    <name type="scientific">Riccia fluitans</name>
    <dbReference type="NCBI Taxonomy" id="41844"/>
    <lineage>
        <taxon>Eukaryota</taxon>
        <taxon>Viridiplantae</taxon>
        <taxon>Streptophyta</taxon>
        <taxon>Embryophyta</taxon>
        <taxon>Marchantiophyta</taxon>
        <taxon>Marchantiopsida</taxon>
        <taxon>Marchantiidae</taxon>
        <taxon>Marchantiales</taxon>
        <taxon>Ricciaceae</taxon>
        <taxon>Riccia</taxon>
    </lineage>
</organism>
<feature type="compositionally biased region" description="Basic and acidic residues" evidence="1">
    <location>
        <begin position="149"/>
        <end position="158"/>
    </location>
</feature>
<feature type="compositionally biased region" description="Basic and acidic residues" evidence="1">
    <location>
        <begin position="128"/>
        <end position="139"/>
    </location>
</feature>
<accession>A0ABD1YR02</accession>
<evidence type="ECO:0000313" key="3">
    <source>
        <dbReference type="Proteomes" id="UP001605036"/>
    </source>
</evidence>
<feature type="compositionally biased region" description="Polar residues" evidence="1">
    <location>
        <begin position="114"/>
        <end position="126"/>
    </location>
</feature>
<feature type="compositionally biased region" description="Polar residues" evidence="1">
    <location>
        <begin position="1"/>
        <end position="19"/>
    </location>
</feature>
<keyword evidence="3" id="KW-1185">Reference proteome</keyword>
<feature type="compositionally biased region" description="Low complexity" evidence="1">
    <location>
        <begin position="70"/>
        <end position="85"/>
    </location>
</feature>
<dbReference type="AlphaFoldDB" id="A0ABD1YR02"/>
<dbReference type="Proteomes" id="UP001605036">
    <property type="component" value="Unassembled WGS sequence"/>
</dbReference>
<feature type="region of interest" description="Disordered" evidence="1">
    <location>
        <begin position="68"/>
        <end position="175"/>
    </location>
</feature>
<evidence type="ECO:0000313" key="2">
    <source>
        <dbReference type="EMBL" id="KAL2633060.1"/>
    </source>
</evidence>
<proteinExistence type="predicted"/>
<dbReference type="EMBL" id="JBHFFA010000003">
    <property type="protein sequence ID" value="KAL2633060.1"/>
    <property type="molecule type" value="Genomic_DNA"/>
</dbReference>
<comment type="caution">
    <text evidence="2">The sequence shown here is derived from an EMBL/GenBank/DDBJ whole genome shotgun (WGS) entry which is preliminary data.</text>
</comment>
<gene>
    <name evidence="2" type="ORF">R1flu_004539</name>
</gene>
<protein>
    <submittedName>
        <fullName evidence="2">Uncharacterized protein</fullName>
    </submittedName>
</protein>
<evidence type="ECO:0000256" key="1">
    <source>
        <dbReference type="SAM" id="MobiDB-lite"/>
    </source>
</evidence>
<name>A0ABD1YR02_9MARC</name>
<sequence>MLPLPTNRNPFGNSSTPQQDYRLALMHTNAKFDLEPLAPMPFPDAEFPRELNATRNGLSISNYASPTRLAPAASRPISISKSPRSNGSDTSQVRNIEELDPLNMTSEVPYGSPIKNSQSLQSTSQLGAEKRIHSPDPKAPKGTSQQDMKMGEEDQKEAADDDYQPRLSGLNTDMSDLVAMALIHLG</sequence>
<feature type="region of interest" description="Disordered" evidence="1">
    <location>
        <begin position="1"/>
        <end position="20"/>
    </location>
</feature>